<dbReference type="AlphaFoldDB" id="A0A1I7L1W9"/>
<keyword evidence="4" id="KW-1185">Reference proteome</keyword>
<proteinExistence type="predicted"/>
<feature type="domain" description="IrrE N-terminal-like" evidence="1">
    <location>
        <begin position="156"/>
        <end position="231"/>
    </location>
</feature>
<dbReference type="OrthoDB" id="9803716at2"/>
<dbReference type="Pfam" id="PF06114">
    <property type="entry name" value="Peptidase_M78"/>
    <property type="match status" value="1"/>
</dbReference>
<evidence type="ECO:0000313" key="3">
    <source>
        <dbReference type="EMBL" id="SFV03618.1"/>
    </source>
</evidence>
<dbReference type="RefSeq" id="WP_074955507.1">
    <property type="nucleotide sequence ID" value="NZ_FPBV01000023.1"/>
</dbReference>
<dbReference type="Pfam" id="PF08401">
    <property type="entry name" value="ArdcN"/>
    <property type="match status" value="1"/>
</dbReference>
<evidence type="ECO:0000313" key="4">
    <source>
        <dbReference type="Proteomes" id="UP000183508"/>
    </source>
</evidence>
<name>A0A1I7L1W9_9BACL</name>
<dbReference type="STRING" id="392015.SAMN05421543_1239"/>
<sequence>MKNEKVQELYERLVSGVAQVYDSATWKEVLAVQSRFHNYSFNNTFLIWLQMPTATRVAGFHTWKELGRHVKKGEKALKIFAPLIKTVTVEENEEDGAEQPVTRQRLCGFRVVNVFDVSQTEGKPLPSLTEELTGNSEVAAKLLEALQHVIDVPVSFAETGKAKGYYDPSAHRIVIKPGMATDQTAKTLIHEYVHSLLHHKDSDRKEKRRSQVEAEAEGTAYVVANYFGLDTSDYSFGYVASWAHEENGVELVQKVGTTIQQTANTIITALEAQLKRQCSGQVAQGA</sequence>
<dbReference type="GO" id="GO:0003697">
    <property type="term" value="F:single-stranded DNA binding"/>
    <property type="evidence" value="ECO:0007669"/>
    <property type="project" value="InterPro"/>
</dbReference>
<gene>
    <name evidence="3" type="ORF">SAMN05421543_1239</name>
</gene>
<evidence type="ECO:0000259" key="1">
    <source>
        <dbReference type="Pfam" id="PF06114"/>
    </source>
</evidence>
<dbReference type="EMBL" id="FPBV01000023">
    <property type="protein sequence ID" value="SFV03618.1"/>
    <property type="molecule type" value="Genomic_DNA"/>
</dbReference>
<dbReference type="InterPro" id="IPR013610">
    <property type="entry name" value="ArdC_N"/>
</dbReference>
<dbReference type="InterPro" id="IPR010359">
    <property type="entry name" value="IrrE_HExxH"/>
</dbReference>
<protein>
    <submittedName>
        <fullName evidence="3">Uncharacterized protein</fullName>
    </submittedName>
</protein>
<organism evidence="3 4">
    <name type="scientific">Alicyclobacillus macrosporangiidus</name>
    <dbReference type="NCBI Taxonomy" id="392015"/>
    <lineage>
        <taxon>Bacteria</taxon>
        <taxon>Bacillati</taxon>
        <taxon>Bacillota</taxon>
        <taxon>Bacilli</taxon>
        <taxon>Bacillales</taxon>
        <taxon>Alicyclobacillaceae</taxon>
        <taxon>Alicyclobacillus</taxon>
    </lineage>
</organism>
<accession>A0A1I7L1W9</accession>
<dbReference type="Gene3D" id="1.10.10.2910">
    <property type="match status" value="1"/>
</dbReference>
<feature type="domain" description="N-terminal" evidence="2">
    <location>
        <begin position="28"/>
        <end position="115"/>
    </location>
</feature>
<dbReference type="Proteomes" id="UP000183508">
    <property type="component" value="Unassembled WGS sequence"/>
</dbReference>
<evidence type="ECO:0000259" key="2">
    <source>
        <dbReference type="Pfam" id="PF08401"/>
    </source>
</evidence>
<reference evidence="4" key="1">
    <citation type="submission" date="2016-10" db="EMBL/GenBank/DDBJ databases">
        <authorList>
            <person name="Varghese N."/>
        </authorList>
    </citation>
    <scope>NUCLEOTIDE SEQUENCE [LARGE SCALE GENOMIC DNA]</scope>
    <source>
        <strain evidence="4">DSM 17980</strain>
    </source>
</reference>